<dbReference type="EMBL" id="FMUT01000004">
    <property type="protein sequence ID" value="SCY45342.1"/>
    <property type="molecule type" value="Genomic_DNA"/>
</dbReference>
<evidence type="ECO:0000256" key="1">
    <source>
        <dbReference type="SAM" id="SignalP"/>
    </source>
</evidence>
<feature type="signal peptide" evidence="1">
    <location>
        <begin position="1"/>
        <end position="19"/>
    </location>
</feature>
<reference evidence="3 4" key="1">
    <citation type="submission" date="2016-10" db="EMBL/GenBank/DDBJ databases">
        <authorList>
            <person name="Varghese N."/>
            <person name="Submissions S."/>
        </authorList>
    </citation>
    <scope>NUCLEOTIDE SEQUENCE [LARGE SCALE GENOMIC DNA]</scope>
    <source>
        <strain evidence="3 4">CGMCC 1.6853</strain>
    </source>
</reference>
<proteinExistence type="predicted"/>
<dbReference type="Pfam" id="PF07007">
    <property type="entry name" value="LprI"/>
    <property type="match status" value="1"/>
</dbReference>
<name>A0A1G5G1A6_9GAMM</name>
<keyword evidence="4" id="KW-1185">Reference proteome</keyword>
<feature type="domain" description="Lysozyme inhibitor LprI-like N-terminal" evidence="2">
    <location>
        <begin position="181"/>
        <end position="260"/>
    </location>
</feature>
<comment type="caution">
    <text evidence="3">The sequence shown here is derived from an EMBL/GenBank/DDBJ whole genome shotgun (WGS) entry which is preliminary data.</text>
</comment>
<keyword evidence="1" id="KW-0732">Signal</keyword>
<evidence type="ECO:0000259" key="2">
    <source>
        <dbReference type="Pfam" id="PF07007"/>
    </source>
</evidence>
<sequence length="264" mass="28842">MKLSAFLISSVFFSLTACAAEKNVNAPTSSTIDGLWQVTQVNIDNETTRTLSYQFNDPRLLGRVINISAQSIENNLPEKDVCTAPTLTIERSTLNQFIGKSMGGDKSISAKNYALKENGQAEVSLFKIACHSGSFGPADNGAGSSFAALNPQKMLVNWYDGSLLQLERLPKDPKPAASFDCAKSTSVVEKTICSDFNLSAYDKSVSQAWLLAKKQAADAGDKKLVATLNSTQKSWLLQRDKCRDDKDCLADTMQKRIDELTSYD</sequence>
<dbReference type="PANTHER" id="PTHR37549:SF1">
    <property type="entry name" value="LIPOPROTEIN LPRI"/>
    <property type="match status" value="1"/>
</dbReference>
<dbReference type="InterPro" id="IPR009739">
    <property type="entry name" value="LprI-like_N"/>
</dbReference>
<dbReference type="InterPro" id="IPR052755">
    <property type="entry name" value="Lysozyme_Inhibitor_LprI"/>
</dbReference>
<dbReference type="PROSITE" id="PS51257">
    <property type="entry name" value="PROKAR_LIPOPROTEIN"/>
    <property type="match status" value="1"/>
</dbReference>
<protein>
    <recommendedName>
        <fullName evidence="2">Lysozyme inhibitor LprI-like N-terminal domain-containing protein</fullName>
    </recommendedName>
</protein>
<evidence type="ECO:0000313" key="3">
    <source>
        <dbReference type="EMBL" id="SCY45342.1"/>
    </source>
</evidence>
<feature type="chain" id="PRO_5047079014" description="Lysozyme inhibitor LprI-like N-terminal domain-containing protein" evidence="1">
    <location>
        <begin position="20"/>
        <end position="264"/>
    </location>
</feature>
<dbReference type="RefSeq" id="WP_033632728.1">
    <property type="nucleotide sequence ID" value="NZ_CBCSIN010000002.1"/>
</dbReference>
<organism evidence="3 4">
    <name type="scientific">Serratia nematodiphila</name>
    <dbReference type="NCBI Taxonomy" id="458197"/>
    <lineage>
        <taxon>Bacteria</taxon>
        <taxon>Pseudomonadati</taxon>
        <taxon>Pseudomonadota</taxon>
        <taxon>Gammaproteobacteria</taxon>
        <taxon>Enterobacterales</taxon>
        <taxon>Yersiniaceae</taxon>
        <taxon>Serratia</taxon>
    </lineage>
</organism>
<gene>
    <name evidence="3" type="ORF">SAMN02927935_01503</name>
</gene>
<dbReference type="PANTHER" id="PTHR37549">
    <property type="entry name" value="LIPOPROTEIN LPRI"/>
    <property type="match status" value="1"/>
</dbReference>
<evidence type="ECO:0000313" key="4">
    <source>
        <dbReference type="Proteomes" id="UP000183031"/>
    </source>
</evidence>
<dbReference type="Proteomes" id="UP000183031">
    <property type="component" value="Unassembled WGS sequence"/>
</dbReference>
<accession>A0A1G5G1A6</accession>